<accession>A0A0R0CMR4</accession>
<evidence type="ECO:0000313" key="2">
    <source>
        <dbReference type="Proteomes" id="UP000052052"/>
    </source>
</evidence>
<sequence length="135" mass="14489">MSHVIALQGRAGSGKTSTLRQVISDLEAKYPNATVQVLAGRIDLKMIMHGVKGKIVGIETQGDPGSRLQQSLKDFTAARCDIIFCACRTSGMTVQWVSALSKKHNVQFVQQTRVAAAYTKTNAIMAASLIKLAGL</sequence>
<comment type="caution">
    <text evidence="1">The sequence shown here is derived from an EMBL/GenBank/DDBJ whole genome shotgun (WGS) entry which is preliminary data.</text>
</comment>
<dbReference type="InterPro" id="IPR027417">
    <property type="entry name" value="P-loop_NTPase"/>
</dbReference>
<dbReference type="Proteomes" id="UP000052052">
    <property type="component" value="Unassembled WGS sequence"/>
</dbReference>
<dbReference type="EMBL" id="LDJL01000020">
    <property type="protein sequence ID" value="KRG67618.1"/>
    <property type="molecule type" value="Genomic_DNA"/>
</dbReference>
<dbReference type="SUPFAM" id="SSF52540">
    <property type="entry name" value="P-loop containing nucleoside triphosphate hydrolases"/>
    <property type="match status" value="1"/>
</dbReference>
<reference evidence="1 2" key="1">
    <citation type="submission" date="2015-05" db="EMBL/GenBank/DDBJ databases">
        <title>Genome sequencing and analysis of members of genus Stenotrophomonas.</title>
        <authorList>
            <person name="Patil P.P."/>
            <person name="Midha S."/>
            <person name="Patil P.B."/>
        </authorList>
    </citation>
    <scope>NUCLEOTIDE SEQUENCE [LARGE SCALE GENOMIC DNA]</scope>
    <source>
        <strain evidence="1 2">DSM 21858</strain>
    </source>
</reference>
<evidence type="ECO:0008006" key="3">
    <source>
        <dbReference type="Google" id="ProtNLM"/>
    </source>
</evidence>
<proteinExistence type="predicted"/>
<protein>
    <recommendedName>
        <fullName evidence="3">AAA+ ATPase domain-containing protein</fullName>
    </recommendedName>
</protein>
<dbReference type="OrthoDB" id="5679043at2"/>
<gene>
    <name evidence="1" type="ORF">ABB29_15345</name>
</gene>
<dbReference type="AlphaFoldDB" id="A0A0R0CMR4"/>
<keyword evidence="2" id="KW-1185">Reference proteome</keyword>
<dbReference type="RefSeq" id="WP_057660624.1">
    <property type="nucleotide sequence ID" value="NZ_LDJL01000020.1"/>
</dbReference>
<name>A0A0R0CMR4_9GAMM</name>
<evidence type="ECO:0000313" key="1">
    <source>
        <dbReference type="EMBL" id="KRG67618.1"/>
    </source>
</evidence>
<dbReference type="PATRIC" id="fig|344882.3.peg.1800"/>
<organism evidence="1 2">
    <name type="scientific">Pseudoxanthomonas dokdonensis</name>
    <dbReference type="NCBI Taxonomy" id="344882"/>
    <lineage>
        <taxon>Bacteria</taxon>
        <taxon>Pseudomonadati</taxon>
        <taxon>Pseudomonadota</taxon>
        <taxon>Gammaproteobacteria</taxon>
        <taxon>Lysobacterales</taxon>
        <taxon>Lysobacteraceae</taxon>
        <taxon>Pseudoxanthomonas</taxon>
    </lineage>
</organism>